<comment type="caution">
    <text evidence="2">The sequence shown here is derived from an EMBL/GenBank/DDBJ whole genome shotgun (WGS) entry which is preliminary data.</text>
</comment>
<feature type="compositionally biased region" description="Polar residues" evidence="1">
    <location>
        <begin position="49"/>
        <end position="71"/>
    </location>
</feature>
<dbReference type="AlphaFoldDB" id="A0A6G0X9R1"/>
<evidence type="ECO:0000256" key="1">
    <source>
        <dbReference type="SAM" id="MobiDB-lite"/>
    </source>
</evidence>
<evidence type="ECO:0000313" key="2">
    <source>
        <dbReference type="EMBL" id="KAF0736839.1"/>
    </source>
</evidence>
<name>A0A6G0X9R1_9STRA</name>
<protein>
    <submittedName>
        <fullName evidence="2">Uncharacterized protein</fullName>
    </submittedName>
</protein>
<dbReference type="Proteomes" id="UP000481153">
    <property type="component" value="Unassembled WGS sequence"/>
</dbReference>
<keyword evidence="3" id="KW-1185">Reference proteome</keyword>
<evidence type="ECO:0000313" key="3">
    <source>
        <dbReference type="Proteomes" id="UP000481153"/>
    </source>
</evidence>
<gene>
    <name evidence="2" type="ORF">Ae201684_006995</name>
</gene>
<feature type="compositionally biased region" description="Low complexity" evidence="1">
    <location>
        <begin position="78"/>
        <end position="92"/>
    </location>
</feature>
<dbReference type="VEuPathDB" id="FungiDB:AeMF1_017778"/>
<feature type="compositionally biased region" description="Basic and acidic residues" evidence="1">
    <location>
        <begin position="7"/>
        <end position="23"/>
    </location>
</feature>
<organism evidence="2 3">
    <name type="scientific">Aphanomyces euteiches</name>
    <dbReference type="NCBI Taxonomy" id="100861"/>
    <lineage>
        <taxon>Eukaryota</taxon>
        <taxon>Sar</taxon>
        <taxon>Stramenopiles</taxon>
        <taxon>Oomycota</taxon>
        <taxon>Saprolegniomycetes</taxon>
        <taxon>Saprolegniales</taxon>
        <taxon>Verrucalvaceae</taxon>
        <taxon>Aphanomyces</taxon>
    </lineage>
</organism>
<feature type="region of interest" description="Disordered" evidence="1">
    <location>
        <begin position="1"/>
        <end position="25"/>
    </location>
</feature>
<proteinExistence type="predicted"/>
<sequence>MGQCCSKRQDVHEIDESYEDKSIPSKVTLTVETTSSHVPFVSLDRQHLHSSSSYTRQSLETNNAVTLLNQDNNHEESSSSSSSPSKDMFASSITSSKNIYTSPPSSPSKSSQGFPEDEPQVDEVRAIEHQRDTIDTARQQDEPPVPSIYIRPEDRPIESAFIREERRRLALIQEQLRQERQAAHEQWVAELQEKKKEFLPTTSASNGFMTVN</sequence>
<feature type="region of interest" description="Disordered" evidence="1">
    <location>
        <begin position="37"/>
        <end position="121"/>
    </location>
</feature>
<dbReference type="EMBL" id="VJMJ01000087">
    <property type="protein sequence ID" value="KAF0736839.1"/>
    <property type="molecule type" value="Genomic_DNA"/>
</dbReference>
<accession>A0A6G0X9R1</accession>
<reference evidence="2 3" key="1">
    <citation type="submission" date="2019-07" db="EMBL/GenBank/DDBJ databases">
        <title>Genomics analysis of Aphanomyces spp. identifies a new class of oomycete effector associated with host adaptation.</title>
        <authorList>
            <person name="Gaulin E."/>
        </authorList>
    </citation>
    <scope>NUCLEOTIDE SEQUENCE [LARGE SCALE GENOMIC DNA]</scope>
    <source>
        <strain evidence="2 3">ATCC 201684</strain>
    </source>
</reference>